<evidence type="ECO:0000313" key="3">
    <source>
        <dbReference type="Proteomes" id="UP001279734"/>
    </source>
</evidence>
<proteinExistence type="predicted"/>
<accession>A0AAD3SNB9</accession>
<dbReference type="Proteomes" id="UP001279734">
    <property type="component" value="Unassembled WGS sequence"/>
</dbReference>
<reference evidence="2" key="1">
    <citation type="submission" date="2023-05" db="EMBL/GenBank/DDBJ databases">
        <title>Nepenthes gracilis genome sequencing.</title>
        <authorList>
            <person name="Fukushima K."/>
        </authorList>
    </citation>
    <scope>NUCLEOTIDE SEQUENCE</scope>
    <source>
        <strain evidence="2">SING2019-196</strain>
    </source>
</reference>
<protein>
    <submittedName>
        <fullName evidence="2">Uncharacterized protein</fullName>
    </submittedName>
</protein>
<name>A0AAD3SNB9_NEPGR</name>
<dbReference type="AlphaFoldDB" id="A0AAD3SNB9"/>
<keyword evidence="3" id="KW-1185">Reference proteome</keyword>
<organism evidence="2 3">
    <name type="scientific">Nepenthes gracilis</name>
    <name type="common">Slender pitcher plant</name>
    <dbReference type="NCBI Taxonomy" id="150966"/>
    <lineage>
        <taxon>Eukaryota</taxon>
        <taxon>Viridiplantae</taxon>
        <taxon>Streptophyta</taxon>
        <taxon>Embryophyta</taxon>
        <taxon>Tracheophyta</taxon>
        <taxon>Spermatophyta</taxon>
        <taxon>Magnoliopsida</taxon>
        <taxon>eudicotyledons</taxon>
        <taxon>Gunneridae</taxon>
        <taxon>Pentapetalae</taxon>
        <taxon>Caryophyllales</taxon>
        <taxon>Nepenthaceae</taxon>
        <taxon>Nepenthes</taxon>
    </lineage>
</organism>
<evidence type="ECO:0000313" key="2">
    <source>
        <dbReference type="EMBL" id="GMH13870.1"/>
    </source>
</evidence>
<sequence>MICSNVGLLGANRTFLNESELPSVGWTLDTKGTLTRGEASGDGGSSSLGSEGPPASSCVPNPSSVEKQRLVQRAEVLSFRASGLSREWSPRILGDRRKHFVLPGSTACCYGRGRGRGRAA</sequence>
<dbReference type="EMBL" id="BSYO01000013">
    <property type="protein sequence ID" value="GMH13870.1"/>
    <property type="molecule type" value="Genomic_DNA"/>
</dbReference>
<feature type="compositionally biased region" description="Low complexity" evidence="1">
    <location>
        <begin position="47"/>
        <end position="57"/>
    </location>
</feature>
<feature type="region of interest" description="Disordered" evidence="1">
    <location>
        <begin position="25"/>
        <end position="64"/>
    </location>
</feature>
<gene>
    <name evidence="2" type="ORF">Nepgr_015711</name>
</gene>
<comment type="caution">
    <text evidence="2">The sequence shown here is derived from an EMBL/GenBank/DDBJ whole genome shotgun (WGS) entry which is preliminary data.</text>
</comment>
<evidence type="ECO:0000256" key="1">
    <source>
        <dbReference type="SAM" id="MobiDB-lite"/>
    </source>
</evidence>